<dbReference type="AlphaFoldDB" id="A0A9N7ZC28"/>
<name>A0A9N7ZC28_PLEPL</name>
<dbReference type="Proteomes" id="UP001153269">
    <property type="component" value="Unassembled WGS sequence"/>
</dbReference>
<proteinExistence type="predicted"/>
<evidence type="ECO:0000313" key="3">
    <source>
        <dbReference type="Proteomes" id="UP001153269"/>
    </source>
</evidence>
<evidence type="ECO:0000313" key="2">
    <source>
        <dbReference type="EMBL" id="CAB1458850.1"/>
    </source>
</evidence>
<feature type="region of interest" description="Disordered" evidence="1">
    <location>
        <begin position="77"/>
        <end position="98"/>
    </location>
</feature>
<protein>
    <submittedName>
        <fullName evidence="2">Uncharacterized protein</fullName>
    </submittedName>
</protein>
<dbReference type="EMBL" id="CADEAL010004403">
    <property type="protein sequence ID" value="CAB1458850.1"/>
    <property type="molecule type" value="Genomic_DNA"/>
</dbReference>
<reference evidence="2" key="1">
    <citation type="submission" date="2020-03" db="EMBL/GenBank/DDBJ databases">
        <authorList>
            <person name="Weist P."/>
        </authorList>
    </citation>
    <scope>NUCLEOTIDE SEQUENCE</scope>
</reference>
<accession>A0A9N7ZC28</accession>
<gene>
    <name evidence="2" type="ORF">PLEPLA_LOCUS46684</name>
</gene>
<keyword evidence="3" id="KW-1185">Reference proteome</keyword>
<comment type="caution">
    <text evidence="2">The sequence shown here is derived from an EMBL/GenBank/DDBJ whole genome shotgun (WGS) entry which is preliminary data.</text>
</comment>
<organism evidence="2 3">
    <name type="scientific">Pleuronectes platessa</name>
    <name type="common">European plaice</name>
    <dbReference type="NCBI Taxonomy" id="8262"/>
    <lineage>
        <taxon>Eukaryota</taxon>
        <taxon>Metazoa</taxon>
        <taxon>Chordata</taxon>
        <taxon>Craniata</taxon>
        <taxon>Vertebrata</taxon>
        <taxon>Euteleostomi</taxon>
        <taxon>Actinopterygii</taxon>
        <taxon>Neopterygii</taxon>
        <taxon>Teleostei</taxon>
        <taxon>Neoteleostei</taxon>
        <taxon>Acanthomorphata</taxon>
        <taxon>Carangaria</taxon>
        <taxon>Pleuronectiformes</taxon>
        <taxon>Pleuronectoidei</taxon>
        <taxon>Pleuronectidae</taxon>
        <taxon>Pleuronectes</taxon>
    </lineage>
</organism>
<sequence length="98" mass="10922">MPLRDLWHEDDTATNLLDAHSKVDQTIGGKNGTNRESCSSLLAWINFCFVGEKFFQRGERLFLKTRLQLHRLEGDTFGEPGCDNTRAPLPSAAAQSDG</sequence>
<evidence type="ECO:0000256" key="1">
    <source>
        <dbReference type="SAM" id="MobiDB-lite"/>
    </source>
</evidence>